<evidence type="ECO:0000256" key="1">
    <source>
        <dbReference type="SAM" id="Phobius"/>
    </source>
</evidence>
<comment type="caution">
    <text evidence="2">The sequence shown here is derived from an EMBL/GenBank/DDBJ whole genome shotgun (WGS) entry which is preliminary data.</text>
</comment>
<sequence length="369" mass="38354">MRRLLILISGLALLAGLARALRRTPDAPPQADADRPPPPRYRLVQAAPQRAPAPPAPPRRAGGTVPRILVGLVLAALGTSCALIAHQRYEDAAPPMPNPGAGGRLGVVAPDLPLDVRLTVSPFSPAPDAFPGEADFPERASDVLTRMDVTLTVTRKRAVKSCETLFLGFDDVTAPEHHGVRAVTAATSRTVEPRRGLTPVRACPAGGTGTRANVALSWIARRSSANVSGFRAAVATPAIGVSTAADWRAFTRLARRDAPLDLVRAGGGIDLLDASVTIGVAPLPLGTRVESAGWTPAAPSTVSATGIAWRSKAMGSALEQRVAVVRLQGEEDARRALLLAGILGGLAAGLLPWAGFLLLDAALSRRRAG</sequence>
<dbReference type="RefSeq" id="WP_220167029.1">
    <property type="nucleotide sequence ID" value="NZ_JAIBOA010000009.1"/>
</dbReference>
<proteinExistence type="predicted"/>
<evidence type="ECO:0000313" key="2">
    <source>
        <dbReference type="EMBL" id="MBW8483789.1"/>
    </source>
</evidence>
<name>A0ABS7FVT2_9ACTN</name>
<keyword evidence="1" id="KW-0472">Membrane</keyword>
<accession>A0ABS7FVT2</accession>
<keyword evidence="1" id="KW-0812">Transmembrane</keyword>
<evidence type="ECO:0000313" key="3">
    <source>
        <dbReference type="Proteomes" id="UP000774570"/>
    </source>
</evidence>
<organism evidence="2 3">
    <name type="scientific">Actinomadura parmotrematis</name>
    <dbReference type="NCBI Taxonomy" id="2864039"/>
    <lineage>
        <taxon>Bacteria</taxon>
        <taxon>Bacillati</taxon>
        <taxon>Actinomycetota</taxon>
        <taxon>Actinomycetes</taxon>
        <taxon>Streptosporangiales</taxon>
        <taxon>Thermomonosporaceae</taxon>
        <taxon>Actinomadura</taxon>
    </lineage>
</organism>
<dbReference type="EMBL" id="JAIBOA010000009">
    <property type="protein sequence ID" value="MBW8483789.1"/>
    <property type="molecule type" value="Genomic_DNA"/>
</dbReference>
<keyword evidence="1" id="KW-1133">Transmembrane helix</keyword>
<feature type="transmembrane region" description="Helical" evidence="1">
    <location>
        <begin position="336"/>
        <end position="359"/>
    </location>
</feature>
<evidence type="ECO:0008006" key="4">
    <source>
        <dbReference type="Google" id="ProtNLM"/>
    </source>
</evidence>
<reference evidence="2 3" key="1">
    <citation type="submission" date="2021-07" db="EMBL/GenBank/DDBJ databases">
        <title>Actinomadura sp. PM05-2 isolated from lichen.</title>
        <authorList>
            <person name="Somphong A."/>
            <person name="Phongsopitanun W."/>
            <person name="Tanasupawat S."/>
            <person name="Peongsungnone V."/>
        </authorList>
    </citation>
    <scope>NUCLEOTIDE SEQUENCE [LARGE SCALE GENOMIC DNA]</scope>
    <source>
        <strain evidence="2 3">PM05-2</strain>
    </source>
</reference>
<dbReference type="Proteomes" id="UP000774570">
    <property type="component" value="Unassembled WGS sequence"/>
</dbReference>
<protein>
    <recommendedName>
        <fullName evidence="4">DUF3068 domain-containing protein</fullName>
    </recommendedName>
</protein>
<gene>
    <name evidence="2" type="ORF">K1Y72_15485</name>
</gene>
<keyword evidence="3" id="KW-1185">Reference proteome</keyword>